<evidence type="ECO:0008006" key="3">
    <source>
        <dbReference type="Google" id="ProtNLM"/>
    </source>
</evidence>
<dbReference type="PANTHER" id="PTHR35602:SF3">
    <property type="entry name" value="ESTERASE YQIA"/>
    <property type="match status" value="1"/>
</dbReference>
<dbReference type="EMBL" id="VSKM01000015">
    <property type="protein sequence ID" value="TYB71516.1"/>
    <property type="molecule type" value="Genomic_DNA"/>
</dbReference>
<gene>
    <name evidence="1" type="ORF">ES676_12680</name>
</gene>
<organism evidence="1 2">
    <name type="scientific">Bizionia saleffrena</name>
    <dbReference type="NCBI Taxonomy" id="291189"/>
    <lineage>
        <taxon>Bacteria</taxon>
        <taxon>Pseudomonadati</taxon>
        <taxon>Bacteroidota</taxon>
        <taxon>Flavobacteriia</taxon>
        <taxon>Flavobacteriales</taxon>
        <taxon>Flavobacteriaceae</taxon>
        <taxon>Bizionia</taxon>
    </lineage>
</organism>
<dbReference type="AlphaFoldDB" id="A0A8H2LDB5"/>
<comment type="caution">
    <text evidence="1">The sequence shown here is derived from an EMBL/GenBank/DDBJ whole genome shotgun (WGS) entry which is preliminary data.</text>
</comment>
<dbReference type="PANTHER" id="PTHR35602">
    <property type="entry name" value="ESTERASE YQIA-RELATED"/>
    <property type="match status" value="1"/>
</dbReference>
<protein>
    <recommendedName>
        <fullName evidence="3">Alpha/beta hydrolase</fullName>
    </recommendedName>
</protein>
<reference evidence="1 2" key="1">
    <citation type="submission" date="2019-08" db="EMBL/GenBank/DDBJ databases">
        <title>Genomes of Antarctic Bizionia species.</title>
        <authorList>
            <person name="Bowman J.P."/>
        </authorList>
    </citation>
    <scope>NUCLEOTIDE SEQUENCE [LARGE SCALE GENOMIC DNA]</scope>
    <source>
        <strain evidence="1 2">HFD</strain>
    </source>
</reference>
<dbReference type="Proteomes" id="UP000323324">
    <property type="component" value="Unassembled WGS sequence"/>
</dbReference>
<dbReference type="InterPro" id="IPR029058">
    <property type="entry name" value="AB_hydrolase_fold"/>
</dbReference>
<keyword evidence="2" id="KW-1185">Reference proteome</keyword>
<dbReference type="SUPFAM" id="SSF53474">
    <property type="entry name" value="alpha/beta-Hydrolases"/>
    <property type="match status" value="1"/>
</dbReference>
<dbReference type="InterPro" id="IPR008886">
    <property type="entry name" value="UPF0227/Esterase_YqiA"/>
</dbReference>
<accession>A0A8H2LDB5</accession>
<evidence type="ECO:0000313" key="1">
    <source>
        <dbReference type="EMBL" id="TYB71516.1"/>
    </source>
</evidence>
<sequence>MTILYLHGLMSSNQSNKIEWLKEKHHVFNPQLNYKKDSKTIFAELEAICENTIVHLIIGSSLGGYLGYHISNKFNIPSLLFNPALEQTTAEKPDVNCVNNTNVLHTIVLGENDDVISPIKTLQFLENRNSNFVHSYAPTGHRTPFEIFKKHFNSL</sequence>
<dbReference type="Pfam" id="PF05728">
    <property type="entry name" value="UPF0227"/>
    <property type="match status" value="1"/>
</dbReference>
<name>A0A8H2LDB5_9FLAO</name>
<dbReference type="Gene3D" id="3.40.50.1820">
    <property type="entry name" value="alpha/beta hydrolase"/>
    <property type="match status" value="1"/>
</dbReference>
<evidence type="ECO:0000313" key="2">
    <source>
        <dbReference type="Proteomes" id="UP000323324"/>
    </source>
</evidence>
<proteinExistence type="predicted"/>
<dbReference type="RefSeq" id="WP_148370697.1">
    <property type="nucleotide sequence ID" value="NZ_VSKM01000015.1"/>
</dbReference>